<organism evidence="1 2">
    <name type="scientific">Fulvivirga marina</name>
    <dbReference type="NCBI Taxonomy" id="2494733"/>
    <lineage>
        <taxon>Bacteria</taxon>
        <taxon>Pseudomonadati</taxon>
        <taxon>Bacteroidota</taxon>
        <taxon>Cytophagia</taxon>
        <taxon>Cytophagales</taxon>
        <taxon>Fulvivirgaceae</taxon>
        <taxon>Fulvivirga</taxon>
    </lineage>
</organism>
<evidence type="ECO:0000313" key="1">
    <source>
        <dbReference type="EMBL" id="MBL6447654.1"/>
    </source>
</evidence>
<name>A0A937FX18_9BACT</name>
<comment type="caution">
    <text evidence="1">The sequence shown here is derived from an EMBL/GenBank/DDBJ whole genome shotgun (WGS) entry which is preliminary data.</text>
</comment>
<evidence type="ECO:0000313" key="2">
    <source>
        <dbReference type="Proteomes" id="UP000614216"/>
    </source>
</evidence>
<dbReference type="EMBL" id="JAEUGD010000053">
    <property type="protein sequence ID" value="MBL6447654.1"/>
    <property type="molecule type" value="Genomic_DNA"/>
</dbReference>
<dbReference type="Proteomes" id="UP000614216">
    <property type="component" value="Unassembled WGS sequence"/>
</dbReference>
<reference evidence="1" key="1">
    <citation type="submission" date="2021-01" db="EMBL/GenBank/DDBJ databases">
        <title>Fulvivirga kasyanovii gen. nov., sp nov., a novel member of the phylum Bacteroidetes isolated from seawater in a mussel farm.</title>
        <authorList>
            <person name="Zhao L.-H."/>
            <person name="Wang Z.-J."/>
        </authorList>
    </citation>
    <scope>NUCLEOTIDE SEQUENCE</scope>
    <source>
        <strain evidence="1">29W222</strain>
    </source>
</reference>
<dbReference type="PROSITE" id="PS51257">
    <property type="entry name" value="PROKAR_LIPOPROTEIN"/>
    <property type="match status" value="1"/>
</dbReference>
<accession>A0A937FX18</accession>
<keyword evidence="2" id="KW-1185">Reference proteome</keyword>
<gene>
    <name evidence="1" type="ORF">JMN32_15155</name>
</gene>
<sequence length="210" mass="23421">MKIMMGLTGSLLLLVAISCGSSTDPEGKQDKSIIKRELLNVDTTKTEVVLNEGRIYFELEYVGYSEYIARWGESSNALFQDTIKILESGNPKMMALESSGIYISQGCGTACSFAYVLPFRTDAKVKYYLYPLAIDLKNNLIAYNGEETESLAVVESYLTGESELIKADFLPGPYPGYSIDSIFLSGEKMFIEWKSSNGKLQQKQFEITIK</sequence>
<dbReference type="AlphaFoldDB" id="A0A937FX18"/>
<proteinExistence type="predicted"/>
<protein>
    <submittedName>
        <fullName evidence="1">Uncharacterized protein</fullName>
    </submittedName>
</protein>
<dbReference type="RefSeq" id="WP_202857193.1">
    <property type="nucleotide sequence ID" value="NZ_JAEUGD010000053.1"/>
</dbReference>